<keyword evidence="14" id="KW-1185">Reference proteome</keyword>
<dbReference type="Gene3D" id="3.30.420.270">
    <property type="match status" value="1"/>
</dbReference>
<accession>A0A9X1YBS1</accession>
<dbReference type="InterPro" id="IPR003400">
    <property type="entry name" value="ExbD"/>
</dbReference>
<dbReference type="AlphaFoldDB" id="A0A9X1YBS1"/>
<evidence type="ECO:0000256" key="5">
    <source>
        <dbReference type="ARBA" id="ARBA00022618"/>
    </source>
</evidence>
<gene>
    <name evidence="13" type="primary">tolR</name>
    <name evidence="13" type="ORF">M0638_04225</name>
</gene>
<evidence type="ECO:0000256" key="9">
    <source>
        <dbReference type="ARBA" id="ARBA00023306"/>
    </source>
</evidence>
<evidence type="ECO:0000313" key="13">
    <source>
        <dbReference type="EMBL" id="MCK8783586.1"/>
    </source>
</evidence>
<evidence type="ECO:0000256" key="8">
    <source>
        <dbReference type="ARBA" id="ARBA00023136"/>
    </source>
</evidence>
<feature type="compositionally biased region" description="Polar residues" evidence="11">
    <location>
        <begin position="1"/>
        <end position="10"/>
    </location>
</feature>
<evidence type="ECO:0000256" key="7">
    <source>
        <dbReference type="ARBA" id="ARBA00022989"/>
    </source>
</evidence>
<evidence type="ECO:0000256" key="2">
    <source>
        <dbReference type="ARBA" id="ARBA00005811"/>
    </source>
</evidence>
<dbReference type="GO" id="GO:0005886">
    <property type="term" value="C:plasma membrane"/>
    <property type="evidence" value="ECO:0007669"/>
    <property type="project" value="UniProtKB-SubCell"/>
</dbReference>
<dbReference type="Proteomes" id="UP001139516">
    <property type="component" value="Unassembled WGS sequence"/>
</dbReference>
<organism evidence="13 14">
    <name type="scientific">Roseomonas acroporae</name>
    <dbReference type="NCBI Taxonomy" id="2937791"/>
    <lineage>
        <taxon>Bacteria</taxon>
        <taxon>Pseudomonadati</taxon>
        <taxon>Pseudomonadota</taxon>
        <taxon>Alphaproteobacteria</taxon>
        <taxon>Acetobacterales</taxon>
        <taxon>Roseomonadaceae</taxon>
        <taxon>Roseomonas</taxon>
    </lineage>
</organism>
<dbReference type="PANTHER" id="PTHR30558">
    <property type="entry name" value="EXBD MEMBRANE COMPONENT OF PMF-DRIVEN MACROMOLECULE IMPORT SYSTEM"/>
    <property type="match status" value="1"/>
</dbReference>
<proteinExistence type="inferred from homology"/>
<comment type="subcellular location">
    <subcellularLocation>
        <location evidence="1">Cell membrane</location>
        <topology evidence="1">Single-pass membrane protein</topology>
    </subcellularLocation>
    <subcellularLocation>
        <location evidence="10">Cell membrane</location>
        <topology evidence="10">Single-pass type II membrane protein</topology>
    </subcellularLocation>
</comment>
<feature type="transmembrane region" description="Helical" evidence="12">
    <location>
        <begin position="35"/>
        <end position="56"/>
    </location>
</feature>
<sequence>MAFGSMNISTGHGEEDEGLSAGPIADMNVTPLVDVMLVLLIVFMVAAPMMTVGVPVQLPRTAAQRTTQPEPPIVLSINRDGKLFLGEDEVAEDALVQRLTDLHKEKPDAPVHVRGDRTVPYGDIMKLMGRVTQAGISRVSLVAEAEARAAPTP</sequence>
<reference evidence="13" key="1">
    <citation type="submission" date="2022-04" db="EMBL/GenBank/DDBJ databases">
        <title>Roseomonas acroporae sp. nov., isolated from coral Acropora digitifera.</title>
        <authorList>
            <person name="Sun H."/>
        </authorList>
    </citation>
    <scope>NUCLEOTIDE SEQUENCE</scope>
    <source>
        <strain evidence="13">NAR14</strain>
    </source>
</reference>
<keyword evidence="5" id="KW-0132">Cell division</keyword>
<evidence type="ECO:0000256" key="6">
    <source>
        <dbReference type="ARBA" id="ARBA00022692"/>
    </source>
</evidence>
<dbReference type="GO" id="GO:0051301">
    <property type="term" value="P:cell division"/>
    <property type="evidence" value="ECO:0007669"/>
    <property type="project" value="UniProtKB-KW"/>
</dbReference>
<dbReference type="EMBL" id="JALPRX010000014">
    <property type="protein sequence ID" value="MCK8783586.1"/>
    <property type="molecule type" value="Genomic_DNA"/>
</dbReference>
<evidence type="ECO:0000256" key="4">
    <source>
        <dbReference type="ARBA" id="ARBA00022519"/>
    </source>
</evidence>
<keyword evidence="3" id="KW-1003">Cell membrane</keyword>
<evidence type="ECO:0000256" key="10">
    <source>
        <dbReference type="RuleBase" id="RU003879"/>
    </source>
</evidence>
<dbReference type="NCBIfam" id="TIGR02801">
    <property type="entry name" value="tolR"/>
    <property type="match status" value="1"/>
</dbReference>
<evidence type="ECO:0000256" key="1">
    <source>
        <dbReference type="ARBA" id="ARBA00004162"/>
    </source>
</evidence>
<keyword evidence="10" id="KW-0813">Transport</keyword>
<feature type="region of interest" description="Disordered" evidence="11">
    <location>
        <begin position="1"/>
        <end position="21"/>
    </location>
</feature>
<dbReference type="RefSeq" id="WP_248665710.1">
    <property type="nucleotide sequence ID" value="NZ_JALPRX010000014.1"/>
</dbReference>
<dbReference type="GO" id="GO:0015031">
    <property type="term" value="P:protein transport"/>
    <property type="evidence" value="ECO:0007669"/>
    <property type="project" value="UniProtKB-KW"/>
</dbReference>
<protein>
    <submittedName>
        <fullName evidence="13">Protein TolR</fullName>
    </submittedName>
</protein>
<dbReference type="PANTHER" id="PTHR30558:SF7">
    <property type="entry name" value="TOL-PAL SYSTEM PROTEIN TOLR"/>
    <property type="match status" value="1"/>
</dbReference>
<name>A0A9X1YBS1_9PROT</name>
<evidence type="ECO:0000256" key="3">
    <source>
        <dbReference type="ARBA" id="ARBA00022475"/>
    </source>
</evidence>
<evidence type="ECO:0000313" key="14">
    <source>
        <dbReference type="Proteomes" id="UP001139516"/>
    </source>
</evidence>
<keyword evidence="10" id="KW-0653">Protein transport</keyword>
<comment type="similarity">
    <text evidence="2 10">Belongs to the ExbD/TolR family.</text>
</comment>
<comment type="caution">
    <text evidence="13">The sequence shown here is derived from an EMBL/GenBank/DDBJ whole genome shotgun (WGS) entry which is preliminary data.</text>
</comment>
<dbReference type="InterPro" id="IPR014168">
    <property type="entry name" value="Tol-Pal_TolR"/>
</dbReference>
<keyword evidence="9" id="KW-0131">Cell cycle</keyword>
<evidence type="ECO:0000256" key="11">
    <source>
        <dbReference type="SAM" id="MobiDB-lite"/>
    </source>
</evidence>
<keyword evidence="6 10" id="KW-0812">Transmembrane</keyword>
<keyword evidence="4" id="KW-0997">Cell inner membrane</keyword>
<dbReference type="Pfam" id="PF02472">
    <property type="entry name" value="ExbD"/>
    <property type="match status" value="1"/>
</dbReference>
<keyword evidence="8 12" id="KW-0472">Membrane</keyword>
<keyword evidence="7 12" id="KW-1133">Transmembrane helix</keyword>
<evidence type="ECO:0000256" key="12">
    <source>
        <dbReference type="SAM" id="Phobius"/>
    </source>
</evidence>
<dbReference type="GO" id="GO:0022857">
    <property type="term" value="F:transmembrane transporter activity"/>
    <property type="evidence" value="ECO:0007669"/>
    <property type="project" value="InterPro"/>
</dbReference>